<keyword evidence="3" id="KW-1185">Reference proteome</keyword>
<dbReference type="Proteomes" id="UP001066276">
    <property type="component" value="Chromosome 2_1"/>
</dbReference>
<evidence type="ECO:0000313" key="2">
    <source>
        <dbReference type="EMBL" id="KAJ1202862.1"/>
    </source>
</evidence>
<feature type="region of interest" description="Disordered" evidence="1">
    <location>
        <begin position="299"/>
        <end position="321"/>
    </location>
</feature>
<proteinExistence type="predicted"/>
<gene>
    <name evidence="2" type="ORF">NDU88_006657</name>
</gene>
<comment type="caution">
    <text evidence="2">The sequence shown here is derived from an EMBL/GenBank/DDBJ whole genome shotgun (WGS) entry which is preliminary data.</text>
</comment>
<dbReference type="AlphaFoldDB" id="A0AAV7VRL6"/>
<name>A0AAV7VRL6_PLEWA</name>
<evidence type="ECO:0000256" key="1">
    <source>
        <dbReference type="SAM" id="MobiDB-lite"/>
    </source>
</evidence>
<accession>A0AAV7VRL6</accession>
<sequence>MCSPHPRAHRHQVVHSWSELTWEASADCPFSLLEAQWLSALAGNIVLLSPTKLSYRDGAGNPEHGLCGMELNDQSSLELYFLVNHTSNSLGMPGKVASDTTTALPGTIWPHLLQTLESTMPAHNYHFDTLDLQVGLLNLLAVFTAGIYSKLDNLNKLILRAQSTTDIVESACCCSPIIDSLSLLSTFLNDVLSEIKRLQVSSGPHQQIASATPLQAPAAHNIQFPDTHISSIDSSPEFAASRPKNSQLATAYITTARACEGLDDSQMDAHIEPTSLSAEQAGASSLPSTAATFITAIQPSPGNAALDGTQQPCPQSKREKK</sequence>
<dbReference type="EMBL" id="JANPWB010000003">
    <property type="protein sequence ID" value="KAJ1202862.1"/>
    <property type="molecule type" value="Genomic_DNA"/>
</dbReference>
<organism evidence="2 3">
    <name type="scientific">Pleurodeles waltl</name>
    <name type="common">Iberian ribbed newt</name>
    <dbReference type="NCBI Taxonomy" id="8319"/>
    <lineage>
        <taxon>Eukaryota</taxon>
        <taxon>Metazoa</taxon>
        <taxon>Chordata</taxon>
        <taxon>Craniata</taxon>
        <taxon>Vertebrata</taxon>
        <taxon>Euteleostomi</taxon>
        <taxon>Amphibia</taxon>
        <taxon>Batrachia</taxon>
        <taxon>Caudata</taxon>
        <taxon>Salamandroidea</taxon>
        <taxon>Salamandridae</taxon>
        <taxon>Pleurodelinae</taxon>
        <taxon>Pleurodeles</taxon>
    </lineage>
</organism>
<reference evidence="2" key="1">
    <citation type="journal article" date="2022" name="bioRxiv">
        <title>Sequencing and chromosome-scale assembly of the giantPleurodeles waltlgenome.</title>
        <authorList>
            <person name="Brown T."/>
            <person name="Elewa A."/>
            <person name="Iarovenko S."/>
            <person name="Subramanian E."/>
            <person name="Araus A.J."/>
            <person name="Petzold A."/>
            <person name="Susuki M."/>
            <person name="Suzuki K.-i.T."/>
            <person name="Hayashi T."/>
            <person name="Toyoda A."/>
            <person name="Oliveira C."/>
            <person name="Osipova E."/>
            <person name="Leigh N.D."/>
            <person name="Simon A."/>
            <person name="Yun M.H."/>
        </authorList>
    </citation>
    <scope>NUCLEOTIDE SEQUENCE</scope>
    <source>
        <strain evidence="2">20211129_DDA</strain>
        <tissue evidence="2">Liver</tissue>
    </source>
</reference>
<protein>
    <submittedName>
        <fullName evidence="2">Uncharacterized protein</fullName>
    </submittedName>
</protein>
<evidence type="ECO:0000313" key="3">
    <source>
        <dbReference type="Proteomes" id="UP001066276"/>
    </source>
</evidence>